<proteinExistence type="predicted"/>
<dbReference type="Proteomes" id="UP000001745">
    <property type="component" value="Unassembled WGS sequence"/>
</dbReference>
<dbReference type="RefSeq" id="XP_002480043.1">
    <property type="nucleotide sequence ID" value="XM_002479998.1"/>
</dbReference>
<dbReference type="PANTHER" id="PTHR33481:SF1">
    <property type="entry name" value="ENDONUCLEASE_EXONUCLEASE_PHOSPHATASE DOMAIN-CONTAINING PROTEIN-RELATED"/>
    <property type="match status" value="1"/>
</dbReference>
<sequence length="155" mass="17264">MLVTTKALMTLPETLFFQVYPPRWGLQSSTYQTTTKAQRQYWRDKLITAAQTKEVFDISKWHKSVGLYRSPPLKDPLRPNEPPAVSTQEKRDLLVCNVLQNTAEAGDIPLDCPAAPSAALLFPEISIEQVEKAILKAGNTAPGEDELQTNILKVA</sequence>
<keyword evidence="2" id="KW-1185">Reference proteome</keyword>
<dbReference type="InParanoid" id="B8M503"/>
<evidence type="ECO:0000313" key="2">
    <source>
        <dbReference type="Proteomes" id="UP000001745"/>
    </source>
</evidence>
<name>B8M503_TALSN</name>
<dbReference type="eggNOG" id="KOG1075">
    <property type="taxonomic scope" value="Eukaryota"/>
</dbReference>
<gene>
    <name evidence="1" type="ORF">TSTA_028910</name>
</gene>
<dbReference type="OrthoDB" id="5145195at2759"/>
<dbReference type="HOGENOM" id="CLU_143030_0_0_1"/>
<dbReference type="GeneID" id="8099010"/>
<dbReference type="EMBL" id="EQ962654">
    <property type="protein sequence ID" value="EED19609.1"/>
    <property type="molecule type" value="Genomic_DNA"/>
</dbReference>
<organism evidence="1 2">
    <name type="scientific">Talaromyces stipitatus (strain ATCC 10500 / CBS 375.48 / QM 6759 / NRRL 1006)</name>
    <name type="common">Penicillium stipitatum</name>
    <dbReference type="NCBI Taxonomy" id="441959"/>
    <lineage>
        <taxon>Eukaryota</taxon>
        <taxon>Fungi</taxon>
        <taxon>Dikarya</taxon>
        <taxon>Ascomycota</taxon>
        <taxon>Pezizomycotina</taxon>
        <taxon>Eurotiomycetes</taxon>
        <taxon>Eurotiomycetidae</taxon>
        <taxon>Eurotiales</taxon>
        <taxon>Trichocomaceae</taxon>
        <taxon>Talaromyces</taxon>
        <taxon>Talaromyces sect. Talaromyces</taxon>
    </lineage>
</organism>
<dbReference type="PhylomeDB" id="B8M503"/>
<accession>B8M503</accession>
<protein>
    <submittedName>
        <fullName evidence="1">Uncharacterized protein</fullName>
    </submittedName>
</protein>
<reference evidence="2" key="1">
    <citation type="journal article" date="2015" name="Genome Announc.">
        <title>Genome sequence of the AIDS-associated pathogen Penicillium marneffei (ATCC18224) and its near taxonomic relative Talaromyces stipitatus (ATCC10500).</title>
        <authorList>
            <person name="Nierman W.C."/>
            <person name="Fedorova-Abrams N.D."/>
            <person name="Andrianopoulos A."/>
        </authorList>
    </citation>
    <scope>NUCLEOTIDE SEQUENCE [LARGE SCALE GENOMIC DNA]</scope>
    <source>
        <strain evidence="2">ATCC 10500 / CBS 375.48 / QM 6759 / NRRL 1006</strain>
    </source>
</reference>
<evidence type="ECO:0000313" key="1">
    <source>
        <dbReference type="EMBL" id="EED19609.1"/>
    </source>
</evidence>
<dbReference type="PANTHER" id="PTHR33481">
    <property type="entry name" value="REVERSE TRANSCRIPTASE"/>
    <property type="match status" value="1"/>
</dbReference>
<dbReference type="VEuPathDB" id="FungiDB:TSTA_028910"/>
<dbReference type="AlphaFoldDB" id="B8M503"/>